<accession>A0A975DBA9</accession>
<dbReference type="KEGG" id="psym:J1N51_10370"/>
<dbReference type="GO" id="GO:0006355">
    <property type="term" value="P:regulation of DNA-templated transcription"/>
    <property type="evidence" value="ECO:0007669"/>
    <property type="project" value="InterPro"/>
</dbReference>
<proteinExistence type="inferred from homology"/>
<dbReference type="Proteomes" id="UP000682739">
    <property type="component" value="Chromosome"/>
</dbReference>
<gene>
    <name evidence="4" type="primary">rsd</name>
    <name evidence="4" type="ORF">J1N51_10370</name>
</gene>
<evidence type="ECO:0000256" key="3">
    <source>
        <dbReference type="RuleBase" id="RU004409"/>
    </source>
</evidence>
<evidence type="ECO:0000256" key="1">
    <source>
        <dbReference type="ARBA" id="ARBA00023015"/>
    </source>
</evidence>
<dbReference type="NCBIfam" id="NF008723">
    <property type="entry name" value="PRK11718.1"/>
    <property type="match status" value="1"/>
</dbReference>
<dbReference type="EMBL" id="CP072110">
    <property type="protein sequence ID" value="QTH63146.1"/>
    <property type="molecule type" value="Genomic_DNA"/>
</dbReference>
<evidence type="ECO:0000256" key="2">
    <source>
        <dbReference type="ARBA" id="ARBA00023163"/>
    </source>
</evidence>
<dbReference type="InterPro" id="IPR038309">
    <property type="entry name" value="Rsd/AlgQ_sf"/>
</dbReference>
<evidence type="ECO:0000313" key="5">
    <source>
        <dbReference type="Proteomes" id="UP000682739"/>
    </source>
</evidence>
<dbReference type="Gene3D" id="1.20.120.1370">
    <property type="entry name" value="Regulator of RNA polymerase sigma(70) subunit, domain 4"/>
    <property type="match status" value="1"/>
</dbReference>
<reference evidence="4" key="1">
    <citation type="submission" date="2021-03" db="EMBL/GenBank/DDBJ databases">
        <title>Description of Psychrosphaera ytuae sp. nov. isolated from deep sea sediment of South China Sea.</title>
        <authorList>
            <person name="Zhang J."/>
            <person name="Xu X.-D."/>
        </authorList>
    </citation>
    <scope>NUCLEOTIDE SEQUENCE</scope>
    <source>
        <strain evidence="4">MTZ26</strain>
    </source>
</reference>
<dbReference type="PIRSF" id="PIRSF016548">
    <property type="entry name" value="Rsd_AlgQ"/>
    <property type="match status" value="1"/>
</dbReference>
<comment type="similarity">
    <text evidence="3">Belongs to the Rsd/AlgQ family.</text>
</comment>
<name>A0A975DBA9_9GAMM</name>
<sequence length="153" mass="17459">MLVRQEQTKQKYGGAHTAIDTWLAERQSLLVKYCELAGLPPFESKKNSLPDYSVITEFCQILIDYLSAGHFEVYDEIVEQCNGTESADLANKLYPLITETTQTLVDFNDKYSNLPANSEFIGFDNDLSDLGTTLENRMELEDELIHAYYTKQN</sequence>
<dbReference type="AlphaFoldDB" id="A0A975DBA9"/>
<keyword evidence="2 3" id="KW-0804">Transcription</keyword>
<evidence type="ECO:0000313" key="4">
    <source>
        <dbReference type="EMBL" id="QTH63146.1"/>
    </source>
</evidence>
<dbReference type="Pfam" id="PF04353">
    <property type="entry name" value="Rsd_AlgQ"/>
    <property type="match status" value="1"/>
</dbReference>
<protein>
    <submittedName>
        <fullName evidence="4">Sigma D regulator</fullName>
    </submittedName>
</protein>
<keyword evidence="5" id="KW-1185">Reference proteome</keyword>
<organism evidence="4 5">
    <name type="scientific">Psychrosphaera ytuae</name>
    <dbReference type="NCBI Taxonomy" id="2820710"/>
    <lineage>
        <taxon>Bacteria</taxon>
        <taxon>Pseudomonadati</taxon>
        <taxon>Pseudomonadota</taxon>
        <taxon>Gammaproteobacteria</taxon>
        <taxon>Alteromonadales</taxon>
        <taxon>Pseudoalteromonadaceae</taxon>
        <taxon>Psychrosphaera</taxon>
    </lineage>
</organism>
<dbReference type="InterPro" id="IPR007448">
    <property type="entry name" value="Sigma70_reg_Rsd_AlgQ"/>
</dbReference>
<keyword evidence="1 3" id="KW-0805">Transcription regulation</keyword>
<dbReference type="RefSeq" id="WP_208831067.1">
    <property type="nucleotide sequence ID" value="NZ_CP072110.1"/>
</dbReference>